<name>A0A4R6S1S5_9MICO</name>
<evidence type="ECO:0000259" key="6">
    <source>
        <dbReference type="PROSITE" id="PS50850"/>
    </source>
</evidence>
<dbReference type="GO" id="GO:0022857">
    <property type="term" value="F:transmembrane transporter activity"/>
    <property type="evidence" value="ECO:0007669"/>
    <property type="project" value="InterPro"/>
</dbReference>
<protein>
    <submittedName>
        <fullName evidence="7">CP family cyanate transporter-like MFS transporter</fullName>
    </submittedName>
</protein>
<keyword evidence="2 5" id="KW-0812">Transmembrane</keyword>
<feature type="transmembrane region" description="Helical" evidence="5">
    <location>
        <begin position="40"/>
        <end position="62"/>
    </location>
</feature>
<dbReference type="RefSeq" id="WP_166644260.1">
    <property type="nucleotide sequence ID" value="NZ_SNYA01000003.1"/>
</dbReference>
<feature type="transmembrane region" description="Helical" evidence="5">
    <location>
        <begin position="74"/>
        <end position="92"/>
    </location>
</feature>
<feature type="transmembrane region" description="Helical" evidence="5">
    <location>
        <begin position="167"/>
        <end position="190"/>
    </location>
</feature>
<feature type="domain" description="Major facilitator superfamily (MFS) profile" evidence="6">
    <location>
        <begin position="171"/>
        <end position="406"/>
    </location>
</feature>
<sequence>MSSTERRRGVSAGVLILAIGLSVRFPITSVSPLLADIGTAYGLSASGLAALSSLPVLMFGLASPFAPLLVRRFGLSRAVTLLLALLALATLVRPLATPLLFAGVILGGAAIALLGILAPQIIRQGLAHRGGFWTGVYTTSFGVSAAVGAAFSVPLLHVLGESVSAALMAWAVPLLIALGLALGFGPGLAAPAGSEQLAAPVPRTSVFRAPGIWAVTGFFGCQALIYFALTAWLPTIALDRGLSPSAAGLLLAWLSIAGLPASLVAPTLASKPRLRTPLIVGVALLSAASLLGLAYGPIEFAPLVVALLGIAQSGAFGLAIALIVFTAPSASQTAAFSAVSQGVGYAFAAAGPLMLGLLSQAKIEWSAILLLLVGIAGVELVFGVAGSRASQRGTGHSPAPVPTDGE</sequence>
<evidence type="ECO:0000313" key="8">
    <source>
        <dbReference type="Proteomes" id="UP000295601"/>
    </source>
</evidence>
<feature type="transmembrane region" description="Helical" evidence="5">
    <location>
        <begin position="304"/>
        <end position="327"/>
    </location>
</feature>
<dbReference type="InterPro" id="IPR052524">
    <property type="entry name" value="MFS_Cyanate_Porter"/>
</dbReference>
<organism evidence="7 8">
    <name type="scientific">Leucobacter luti</name>
    <dbReference type="NCBI Taxonomy" id="340320"/>
    <lineage>
        <taxon>Bacteria</taxon>
        <taxon>Bacillati</taxon>
        <taxon>Actinomycetota</taxon>
        <taxon>Actinomycetes</taxon>
        <taxon>Micrococcales</taxon>
        <taxon>Microbacteriaceae</taxon>
        <taxon>Leucobacter</taxon>
    </lineage>
</organism>
<dbReference type="PANTHER" id="PTHR23523:SF2">
    <property type="entry name" value="2-NITROIMIDAZOLE TRANSPORTER"/>
    <property type="match status" value="1"/>
</dbReference>
<dbReference type="PANTHER" id="PTHR23523">
    <property type="match status" value="1"/>
</dbReference>
<reference evidence="7 8" key="1">
    <citation type="submission" date="2019-03" db="EMBL/GenBank/DDBJ databases">
        <title>Genomic analyses of the natural microbiome of Caenorhabditis elegans.</title>
        <authorList>
            <person name="Samuel B."/>
        </authorList>
    </citation>
    <scope>NUCLEOTIDE SEQUENCE [LARGE SCALE GENOMIC DNA]</scope>
    <source>
        <strain evidence="7 8">JUb18</strain>
    </source>
</reference>
<evidence type="ECO:0000313" key="7">
    <source>
        <dbReference type="EMBL" id="TDP93174.1"/>
    </source>
</evidence>
<evidence type="ECO:0000256" key="4">
    <source>
        <dbReference type="ARBA" id="ARBA00023136"/>
    </source>
</evidence>
<comment type="caution">
    <text evidence="7">The sequence shown here is derived from an EMBL/GenBank/DDBJ whole genome shotgun (WGS) entry which is preliminary data.</text>
</comment>
<keyword evidence="8" id="KW-1185">Reference proteome</keyword>
<evidence type="ECO:0000256" key="3">
    <source>
        <dbReference type="ARBA" id="ARBA00022989"/>
    </source>
</evidence>
<feature type="transmembrane region" description="Helical" evidence="5">
    <location>
        <begin position="211"/>
        <end position="233"/>
    </location>
</feature>
<feature type="transmembrane region" description="Helical" evidence="5">
    <location>
        <begin position="365"/>
        <end position="385"/>
    </location>
</feature>
<accession>A0A4R6S1S5</accession>
<feature type="transmembrane region" description="Helical" evidence="5">
    <location>
        <begin position="98"/>
        <end position="118"/>
    </location>
</feature>
<dbReference type="InterPro" id="IPR036259">
    <property type="entry name" value="MFS_trans_sf"/>
</dbReference>
<dbReference type="EMBL" id="SNYA01000003">
    <property type="protein sequence ID" value="TDP93174.1"/>
    <property type="molecule type" value="Genomic_DNA"/>
</dbReference>
<evidence type="ECO:0000256" key="5">
    <source>
        <dbReference type="SAM" id="Phobius"/>
    </source>
</evidence>
<dbReference type="SUPFAM" id="SSF103473">
    <property type="entry name" value="MFS general substrate transporter"/>
    <property type="match status" value="1"/>
</dbReference>
<dbReference type="Gene3D" id="1.20.1250.20">
    <property type="entry name" value="MFS general substrate transporter like domains"/>
    <property type="match status" value="1"/>
</dbReference>
<dbReference type="Pfam" id="PF07690">
    <property type="entry name" value="MFS_1"/>
    <property type="match status" value="1"/>
</dbReference>
<comment type="subcellular location">
    <subcellularLocation>
        <location evidence="1">Cell membrane</location>
        <topology evidence="1">Multi-pass membrane protein</topology>
    </subcellularLocation>
</comment>
<dbReference type="InterPro" id="IPR011701">
    <property type="entry name" value="MFS"/>
</dbReference>
<dbReference type="Proteomes" id="UP000295601">
    <property type="component" value="Unassembled WGS sequence"/>
</dbReference>
<proteinExistence type="predicted"/>
<feature type="transmembrane region" description="Helical" evidence="5">
    <location>
        <begin position="277"/>
        <end position="298"/>
    </location>
</feature>
<feature type="transmembrane region" description="Helical" evidence="5">
    <location>
        <begin position="130"/>
        <end position="155"/>
    </location>
</feature>
<feature type="transmembrane region" description="Helical" evidence="5">
    <location>
        <begin position="245"/>
        <end position="265"/>
    </location>
</feature>
<gene>
    <name evidence="7" type="ORF">EDF62_1150</name>
</gene>
<keyword evidence="3 5" id="KW-1133">Transmembrane helix</keyword>
<keyword evidence="4 5" id="KW-0472">Membrane</keyword>
<dbReference type="PROSITE" id="PS50850">
    <property type="entry name" value="MFS"/>
    <property type="match status" value="1"/>
</dbReference>
<evidence type="ECO:0000256" key="1">
    <source>
        <dbReference type="ARBA" id="ARBA00004651"/>
    </source>
</evidence>
<dbReference type="AlphaFoldDB" id="A0A4R6S1S5"/>
<dbReference type="GO" id="GO:0005886">
    <property type="term" value="C:plasma membrane"/>
    <property type="evidence" value="ECO:0007669"/>
    <property type="project" value="UniProtKB-SubCell"/>
</dbReference>
<dbReference type="InterPro" id="IPR020846">
    <property type="entry name" value="MFS_dom"/>
</dbReference>
<evidence type="ECO:0000256" key="2">
    <source>
        <dbReference type="ARBA" id="ARBA00022692"/>
    </source>
</evidence>
<feature type="transmembrane region" description="Helical" evidence="5">
    <location>
        <begin position="334"/>
        <end position="359"/>
    </location>
</feature>